<sequence>MNKKLTLAAAIAAGSMAMFAVPAQADINVGISLSTTGPAAALGIPEKNTVPLLPDTIAGEKVNYIVLDDATDATQAGRNARKLVAEDKVDILLGSSSTPPSAAMAEIANESQTPQITVAPVELPEDKNKWVFRAPQHYDVMADGLISHMKATGVKTLGFIGYTDAYGESWLTAMKKATEAAGIKLTAVERFNRTDTSVTGQAVKIVAAKPDAVLVVASGTPSVLPQVTLQDRGFKGQIYQTHGTATKEFMRVGGKAVEGTILPVGPVVVAQQLPDSNPSKKLGLDYTERYEAKYGEGSLSAFGAQFYDAFLLFQNAVPEALKAGKPGTPEFRAALRDAIENSKEVVATHGVYNMTPTDHFGMDERARVLITVKDGDWALIDMDALKNKKQ</sequence>
<evidence type="ECO:0000313" key="5">
    <source>
        <dbReference type="EMBL" id="PVY60270.1"/>
    </source>
</evidence>
<keyword evidence="2 3" id="KW-0732">Signal</keyword>
<gene>
    <name evidence="5" type="ORF">C7440_3869</name>
</gene>
<name>A0A2U1CH99_9BURK</name>
<dbReference type="CDD" id="cd06333">
    <property type="entry name" value="PBP1_ABC_RPA1789-like"/>
    <property type="match status" value="1"/>
</dbReference>
<evidence type="ECO:0000259" key="4">
    <source>
        <dbReference type="Pfam" id="PF13458"/>
    </source>
</evidence>
<feature type="domain" description="Leucine-binding protein" evidence="4">
    <location>
        <begin position="27"/>
        <end position="361"/>
    </location>
</feature>
<proteinExistence type="inferred from homology"/>
<comment type="caution">
    <text evidence="5">The sequence shown here is derived from an EMBL/GenBank/DDBJ whole genome shotgun (WGS) entry which is preliminary data.</text>
</comment>
<dbReference type="RefSeq" id="WP_017523568.1">
    <property type="nucleotide sequence ID" value="NZ_JACCEX010000009.1"/>
</dbReference>
<accession>A0A2U1CH99</accession>
<dbReference type="EMBL" id="QEKO01000011">
    <property type="protein sequence ID" value="PVY60270.1"/>
    <property type="molecule type" value="Genomic_DNA"/>
</dbReference>
<evidence type="ECO:0000256" key="3">
    <source>
        <dbReference type="SAM" id="SignalP"/>
    </source>
</evidence>
<feature type="signal peptide" evidence="3">
    <location>
        <begin position="1"/>
        <end position="25"/>
    </location>
</feature>
<dbReference type="InterPro" id="IPR051010">
    <property type="entry name" value="BCAA_transport"/>
</dbReference>
<feature type="chain" id="PRO_5015669517" evidence="3">
    <location>
        <begin position="26"/>
        <end position="390"/>
    </location>
</feature>
<dbReference type="SUPFAM" id="SSF53822">
    <property type="entry name" value="Periplasmic binding protein-like I"/>
    <property type="match status" value="1"/>
</dbReference>
<organism evidence="5 6">
    <name type="scientific">Pusillimonas noertemannii</name>
    <dbReference type="NCBI Taxonomy" id="305977"/>
    <lineage>
        <taxon>Bacteria</taxon>
        <taxon>Pseudomonadati</taxon>
        <taxon>Pseudomonadota</taxon>
        <taxon>Betaproteobacteria</taxon>
        <taxon>Burkholderiales</taxon>
        <taxon>Alcaligenaceae</taxon>
        <taxon>Pusillimonas</taxon>
    </lineage>
</organism>
<reference evidence="5 6" key="1">
    <citation type="submission" date="2018-04" db="EMBL/GenBank/DDBJ databases">
        <title>Genomic Encyclopedia of Type Strains, Phase IV (KMG-IV): sequencing the most valuable type-strain genomes for metagenomic binning, comparative biology and taxonomic classification.</title>
        <authorList>
            <person name="Goeker M."/>
        </authorList>
    </citation>
    <scope>NUCLEOTIDE SEQUENCE [LARGE SCALE GENOMIC DNA]</scope>
    <source>
        <strain evidence="5 6">DSM 10065</strain>
    </source>
</reference>
<dbReference type="InterPro" id="IPR028082">
    <property type="entry name" value="Peripla_BP_I"/>
</dbReference>
<evidence type="ECO:0000256" key="2">
    <source>
        <dbReference type="ARBA" id="ARBA00022729"/>
    </source>
</evidence>
<dbReference type="Proteomes" id="UP000246145">
    <property type="component" value="Unassembled WGS sequence"/>
</dbReference>
<dbReference type="PANTHER" id="PTHR30483:SF38">
    <property type="entry name" value="BLR7848 PROTEIN"/>
    <property type="match status" value="1"/>
</dbReference>
<dbReference type="PANTHER" id="PTHR30483">
    <property type="entry name" value="LEUCINE-SPECIFIC-BINDING PROTEIN"/>
    <property type="match status" value="1"/>
</dbReference>
<keyword evidence="6" id="KW-1185">Reference proteome</keyword>
<evidence type="ECO:0000313" key="6">
    <source>
        <dbReference type="Proteomes" id="UP000246145"/>
    </source>
</evidence>
<dbReference type="AlphaFoldDB" id="A0A2U1CH99"/>
<dbReference type="OrthoDB" id="5290698at2"/>
<dbReference type="Gene3D" id="3.40.50.2300">
    <property type="match status" value="2"/>
</dbReference>
<evidence type="ECO:0000256" key="1">
    <source>
        <dbReference type="ARBA" id="ARBA00010062"/>
    </source>
</evidence>
<dbReference type="STRING" id="1231391.GCA_000308195_01199"/>
<protein>
    <submittedName>
        <fullName evidence="5">Amino acid/amide ABC transporter substrate-binding protein (HAAT family)</fullName>
    </submittedName>
</protein>
<comment type="similarity">
    <text evidence="1">Belongs to the leucine-binding protein family.</text>
</comment>
<dbReference type="InterPro" id="IPR028081">
    <property type="entry name" value="Leu-bd"/>
</dbReference>
<dbReference type="Pfam" id="PF13458">
    <property type="entry name" value="Peripla_BP_6"/>
    <property type="match status" value="1"/>
</dbReference>